<dbReference type="AlphaFoldDB" id="A0AAV6N271"/>
<comment type="caution">
    <text evidence="1">The sequence shown here is derived from an EMBL/GenBank/DDBJ whole genome shotgun (WGS) entry which is preliminary data.</text>
</comment>
<gene>
    <name evidence="1" type="primary">KIN4A</name>
    <name evidence="1" type="ORF">SDJN03_13602</name>
</gene>
<reference evidence="1 2" key="1">
    <citation type="journal article" date="2021" name="Hortic Res">
        <title>The domestication of Cucurbita argyrosperma as revealed by the genome of its wild relative.</title>
        <authorList>
            <person name="Barrera-Redondo J."/>
            <person name="Sanchez-de la Vega G."/>
            <person name="Aguirre-Liguori J.A."/>
            <person name="Castellanos-Morales G."/>
            <person name="Gutierrez-Guerrero Y.T."/>
            <person name="Aguirre-Dugua X."/>
            <person name="Aguirre-Planter E."/>
            <person name="Tenaillon M.I."/>
            <person name="Lira-Saade R."/>
            <person name="Eguiarte L.E."/>
        </authorList>
    </citation>
    <scope>NUCLEOTIDE SEQUENCE [LARGE SCALE GENOMIC DNA]</scope>
    <source>
        <strain evidence="1">JBR-2021</strain>
    </source>
</reference>
<dbReference type="EMBL" id="JAGKQH010000009">
    <property type="protein sequence ID" value="KAG6591256.1"/>
    <property type="molecule type" value="Genomic_DNA"/>
</dbReference>
<organism evidence="1 2">
    <name type="scientific">Cucurbita argyrosperma subsp. sororia</name>
    <dbReference type="NCBI Taxonomy" id="37648"/>
    <lineage>
        <taxon>Eukaryota</taxon>
        <taxon>Viridiplantae</taxon>
        <taxon>Streptophyta</taxon>
        <taxon>Embryophyta</taxon>
        <taxon>Tracheophyta</taxon>
        <taxon>Spermatophyta</taxon>
        <taxon>Magnoliopsida</taxon>
        <taxon>eudicotyledons</taxon>
        <taxon>Gunneridae</taxon>
        <taxon>Pentapetalae</taxon>
        <taxon>rosids</taxon>
        <taxon>fabids</taxon>
        <taxon>Cucurbitales</taxon>
        <taxon>Cucurbitaceae</taxon>
        <taxon>Cucurbiteae</taxon>
        <taxon>Cucurbita</taxon>
    </lineage>
</organism>
<keyword evidence="2" id="KW-1185">Reference proteome</keyword>
<accession>A0AAV6N271</accession>
<feature type="non-terminal residue" evidence="1">
    <location>
        <position position="1"/>
    </location>
</feature>
<evidence type="ECO:0000313" key="1">
    <source>
        <dbReference type="EMBL" id="KAG6591256.1"/>
    </source>
</evidence>
<sequence length="103" mass="10896">MTSHLSCGSLACATGSTNMNSQSRSQDEAEVGAVVAEEGLGVEVHIGSHVLRYDNVYGSFGSPSYALYDDCIAPLVDALFEAITLLLLLMDGRTFMLSQSCVS</sequence>
<evidence type="ECO:0000313" key="2">
    <source>
        <dbReference type="Proteomes" id="UP000685013"/>
    </source>
</evidence>
<protein>
    <submittedName>
        <fullName evidence="1">Kinesin-like protein KIN-4A</fullName>
    </submittedName>
</protein>
<dbReference type="Proteomes" id="UP000685013">
    <property type="component" value="Chromosome 9"/>
</dbReference>
<proteinExistence type="predicted"/>
<name>A0AAV6N271_9ROSI</name>